<evidence type="ECO:0000313" key="2">
    <source>
        <dbReference type="EMBL" id="MEE1933674.1"/>
    </source>
</evidence>
<feature type="signal peptide" evidence="1">
    <location>
        <begin position="1"/>
        <end position="28"/>
    </location>
</feature>
<reference evidence="2 3" key="1">
    <citation type="submission" date="2024-01" db="EMBL/GenBank/DDBJ databases">
        <title>Unpublished Manusciprt.</title>
        <authorList>
            <person name="Duman M."/>
            <person name="Valdes E.G."/>
            <person name="Ajmi N."/>
            <person name="Altun S."/>
            <person name="Saticioglu I.B."/>
        </authorList>
    </citation>
    <scope>NUCLEOTIDE SEQUENCE [LARGE SCALE GENOMIC DNA]</scope>
    <source>
        <strain evidence="2 3">148P</strain>
    </source>
</reference>
<name>A0ABU7HQ86_9PSED</name>
<evidence type="ECO:0000313" key="3">
    <source>
        <dbReference type="Proteomes" id="UP001335100"/>
    </source>
</evidence>
<gene>
    <name evidence="2" type="ORF">V0R50_10620</name>
</gene>
<accession>A0ABU7HQ86</accession>
<dbReference type="PROSITE" id="PS51257">
    <property type="entry name" value="PROKAR_LIPOPROTEIN"/>
    <property type="match status" value="1"/>
</dbReference>
<feature type="chain" id="PRO_5046512509" description="Lipoprotein" evidence="1">
    <location>
        <begin position="29"/>
        <end position="162"/>
    </location>
</feature>
<protein>
    <recommendedName>
        <fullName evidence="4">Lipoprotein</fullName>
    </recommendedName>
</protein>
<keyword evidence="1" id="KW-0732">Signal</keyword>
<comment type="caution">
    <text evidence="2">The sequence shown here is derived from an EMBL/GenBank/DDBJ whole genome shotgun (WGS) entry which is preliminary data.</text>
</comment>
<dbReference type="EMBL" id="JAZDQJ010000009">
    <property type="protein sequence ID" value="MEE1933674.1"/>
    <property type="molecule type" value="Genomic_DNA"/>
</dbReference>
<keyword evidence="3" id="KW-1185">Reference proteome</keyword>
<dbReference type="Proteomes" id="UP001335100">
    <property type="component" value="Unassembled WGS sequence"/>
</dbReference>
<organism evidence="2 3">
    <name type="scientific">Pseudomonas ulcerans</name>
    <dbReference type="NCBI Taxonomy" id="3115852"/>
    <lineage>
        <taxon>Bacteria</taxon>
        <taxon>Pseudomonadati</taxon>
        <taxon>Pseudomonadota</taxon>
        <taxon>Gammaproteobacteria</taxon>
        <taxon>Pseudomonadales</taxon>
        <taxon>Pseudomonadaceae</taxon>
        <taxon>Pseudomonas</taxon>
    </lineage>
</organism>
<proteinExistence type="predicted"/>
<dbReference type="RefSeq" id="WP_330074502.1">
    <property type="nucleotide sequence ID" value="NZ_JAZDQJ010000009.1"/>
</dbReference>
<sequence length="162" mass="16743">MRAAATATIFLSAALSGCGTTTVSPAIAGNPGVKTATGPNGYPVLASVTFNRSGAATPDARSACIRSQVNDIEGAPVITGSAVQASAKTSFYFAAVGMSKAFRYSLAVQGDSNSTYTFDRMRYINEGSQGGPLMASSYWSPEYVVQELESIADSIDSCARGR</sequence>
<evidence type="ECO:0008006" key="4">
    <source>
        <dbReference type="Google" id="ProtNLM"/>
    </source>
</evidence>
<evidence type="ECO:0000256" key="1">
    <source>
        <dbReference type="SAM" id="SignalP"/>
    </source>
</evidence>